<dbReference type="PANTHER" id="PTHR43489:SF7">
    <property type="entry name" value="3-DEHYDRO-D-GULOSIDE 4-EPIMERASE-RELATED"/>
    <property type="match status" value="1"/>
</dbReference>
<dbReference type="InterPro" id="IPR036237">
    <property type="entry name" value="Xyl_isomerase-like_sf"/>
</dbReference>
<protein>
    <submittedName>
        <fullName evidence="3">Sugar phosphate isomerase/epimerase</fullName>
    </submittedName>
</protein>
<dbReference type="GO" id="GO:0016853">
    <property type="term" value="F:isomerase activity"/>
    <property type="evidence" value="ECO:0007669"/>
    <property type="project" value="UniProtKB-KW"/>
</dbReference>
<dbReference type="InterPro" id="IPR013022">
    <property type="entry name" value="Xyl_isomerase-like_TIM-brl"/>
</dbReference>
<evidence type="ECO:0000259" key="2">
    <source>
        <dbReference type="Pfam" id="PF01261"/>
    </source>
</evidence>
<dbReference type="PANTHER" id="PTHR43489">
    <property type="entry name" value="ISOMERASE"/>
    <property type="match status" value="1"/>
</dbReference>
<sequence>MNYGCFGFSHQLSDIQAAGFDSAELDFCELTDMSDKDFSRFYHTASASSLNFEVFSGLLPLSERFHSSNFNLDYWLEHTAKGAKRVKELGCIMIPFGAGKCRSIPDDADSETAKKKVVSIVRSFSQLLQEYHIQMVVEPLGPPNSNYLNTLAETDIFLKEVDHPNCSAMCDLRHMHKSNEAMSEILKYRSIVKHAHIDYPRKLTRYFPVPEDDFDYLPYFQALKDANYSGLLTVEATAVKNNFLQEATICCEYLKKLEASTL</sequence>
<reference evidence="3 4" key="1">
    <citation type="journal article" date="2021" name="ISME Commun">
        <title>Automated analysis of genomic sequences facilitates high-throughput and comprehensive description of bacteria.</title>
        <authorList>
            <person name="Hitch T.C.A."/>
        </authorList>
    </citation>
    <scope>NUCLEOTIDE SEQUENCE [LARGE SCALE GENOMIC DNA]</scope>
    <source>
        <strain evidence="3 4">Sanger_29</strain>
    </source>
</reference>
<dbReference type="SUPFAM" id="SSF51658">
    <property type="entry name" value="Xylose isomerase-like"/>
    <property type="match status" value="1"/>
</dbReference>
<comment type="caution">
    <text evidence="3">The sequence shown here is derived from an EMBL/GenBank/DDBJ whole genome shotgun (WGS) entry which is preliminary data.</text>
</comment>
<keyword evidence="4" id="KW-1185">Reference proteome</keyword>
<gene>
    <name evidence="3" type="ORF">OCV47_02820</name>
</gene>
<dbReference type="RefSeq" id="WP_256298706.1">
    <property type="nucleotide sequence ID" value="NZ_JAOQKE010000002.1"/>
</dbReference>
<organism evidence="3 4">
    <name type="scientific">Muricoprocola aceti</name>
    <dbReference type="NCBI Taxonomy" id="2981772"/>
    <lineage>
        <taxon>Bacteria</taxon>
        <taxon>Bacillati</taxon>
        <taxon>Bacillota</taxon>
        <taxon>Clostridia</taxon>
        <taxon>Lachnospirales</taxon>
        <taxon>Lachnospiraceae</taxon>
        <taxon>Muricoprocola</taxon>
    </lineage>
</organism>
<accession>A0ABT2SIF8</accession>
<feature type="domain" description="Xylose isomerase-like TIM barrel" evidence="2">
    <location>
        <begin position="14"/>
        <end position="238"/>
    </location>
</feature>
<dbReference type="Gene3D" id="3.20.20.150">
    <property type="entry name" value="Divalent-metal-dependent TIM barrel enzymes"/>
    <property type="match status" value="1"/>
</dbReference>
<proteinExistence type="predicted"/>
<name>A0ABT2SIF8_9FIRM</name>
<evidence type="ECO:0000256" key="1">
    <source>
        <dbReference type="ARBA" id="ARBA00023235"/>
    </source>
</evidence>
<dbReference type="Pfam" id="PF01261">
    <property type="entry name" value="AP_endonuc_2"/>
    <property type="match status" value="1"/>
</dbReference>
<dbReference type="EMBL" id="JAOQKE010000002">
    <property type="protein sequence ID" value="MCU6724299.1"/>
    <property type="molecule type" value="Genomic_DNA"/>
</dbReference>
<evidence type="ECO:0000313" key="4">
    <source>
        <dbReference type="Proteomes" id="UP001652338"/>
    </source>
</evidence>
<keyword evidence="1 3" id="KW-0413">Isomerase</keyword>
<dbReference type="InterPro" id="IPR050417">
    <property type="entry name" value="Sugar_Epim/Isomerase"/>
</dbReference>
<evidence type="ECO:0000313" key="3">
    <source>
        <dbReference type="EMBL" id="MCU6724299.1"/>
    </source>
</evidence>
<dbReference type="Proteomes" id="UP001652338">
    <property type="component" value="Unassembled WGS sequence"/>
</dbReference>